<reference evidence="3" key="1">
    <citation type="submission" date="2011-11" db="EMBL/GenBank/DDBJ databases">
        <title>Complete sequence of Desulfosporosinus orientis DSM 765.</title>
        <authorList>
            <person name="Lucas S."/>
            <person name="Han J."/>
            <person name="Lapidus A."/>
            <person name="Cheng J.-F."/>
            <person name="Goodwin L."/>
            <person name="Pitluck S."/>
            <person name="Peters L."/>
            <person name="Ovchinnikova G."/>
            <person name="Teshima H."/>
            <person name="Detter J.C."/>
            <person name="Han C."/>
            <person name="Tapia R."/>
            <person name="Land M."/>
            <person name="Hauser L."/>
            <person name="Kyrpides N."/>
            <person name="Ivanova N."/>
            <person name="Pagani I."/>
            <person name="Pester M."/>
            <person name="Spring S."/>
            <person name="Ollivier B."/>
            <person name="Rattei T."/>
            <person name="Klenk H.-P."/>
            <person name="Wagner M."/>
            <person name="Loy A."/>
            <person name="Woyke T."/>
        </authorList>
    </citation>
    <scope>NUCLEOTIDE SEQUENCE [LARGE SCALE GENOMIC DNA]</scope>
    <source>
        <strain evidence="3">ATCC 19365 / DSM 765 / NCIMB 8382 / VKM B-1628</strain>
    </source>
</reference>
<dbReference type="HOGENOM" id="CLU_019091_0_0_9"/>
<dbReference type="eggNOG" id="COG3894">
    <property type="taxonomic scope" value="Bacteria"/>
</dbReference>
<dbReference type="Pfam" id="PF17650">
    <property type="entry name" value="RACo_linker"/>
    <property type="match status" value="1"/>
</dbReference>
<dbReference type="KEGG" id="dor:Desor_3271"/>
<name>G7WBL6_DESOD</name>
<dbReference type="InterPro" id="IPR040506">
    <property type="entry name" value="RACo_linker"/>
</dbReference>
<dbReference type="Proteomes" id="UP000006346">
    <property type="component" value="Chromosome"/>
</dbReference>
<evidence type="ECO:0000259" key="1">
    <source>
        <dbReference type="PROSITE" id="PS51085"/>
    </source>
</evidence>
<dbReference type="Pfam" id="PF14574">
    <property type="entry name" value="RACo_C_ter"/>
    <property type="match status" value="1"/>
</dbReference>
<sequence length="644" mass="69839">MVSKEVKAMSHFQVKIMPENRVIEVEHGATLLNAAAKAGIMIKSGCGGKGTCGACKVVVLSGDPIIDGTGNLTSEQLSKGYRLACKTLVQGDMSMEVPLESRLQEHQVLLGDARKGFLQESKHDLLEKFGRHPLAMKQRVTLSKPTLTENSSDWARLSIELRRALKTGDKPIHIPLSILKHLPESLRKANWDVSITLTDTEEGLTITNIEQGNDIPPYGLAVDIGTTTVVVYLVNLITGEIVDQQGTYNKQAKYGDDVINRIVYAVESEQNLIEIRDAVLETVNGLLDKILARQSLNHKDIASAMIAGNTTMTQLFLGVDPRYIRLEPYIPTMTTVPSYPAREIGLHMLPEALVHCYPSVASYVGGDIVAGTLVTDLANGEDIILFIDIGTNGEIVLGNQDWLVACACSAGPSFEGGGITFGMRAMPGAIERIMIDPETLDVSLKVVNNLPPVGICGSGLVDCIAKLLSAGIIDRAGNFQLGHPSGSQRLRATADDKEFVLAWAHQAGGEKDVVITENDVKNVIRAKGAIYAGIRSLLNMVAVEIEMISKIIIAGGFGNYLNIHDAVQIGLLPDLEQERFEFIGNASVKGARLALLSKKAWREAEELGRKMTYVELSVGATYMDEYMAALFLPHTDITLFPSVQ</sequence>
<dbReference type="STRING" id="768706.Desor_3271"/>
<dbReference type="PATRIC" id="fig|768706.3.peg.3298"/>
<dbReference type="InterPro" id="IPR052911">
    <property type="entry name" value="Corrinoid_activation_enz"/>
</dbReference>
<organism evidence="2 3">
    <name type="scientific">Desulfosporosinus orientis (strain ATCC 19365 / DSM 765 / NCIMB 8382 / VKM B-1628 / Singapore I)</name>
    <name type="common">Desulfotomaculum orientis</name>
    <dbReference type="NCBI Taxonomy" id="768706"/>
    <lineage>
        <taxon>Bacteria</taxon>
        <taxon>Bacillati</taxon>
        <taxon>Bacillota</taxon>
        <taxon>Clostridia</taxon>
        <taxon>Eubacteriales</taxon>
        <taxon>Desulfitobacteriaceae</taxon>
        <taxon>Desulfosporosinus</taxon>
    </lineage>
</organism>
<dbReference type="InterPro" id="IPR042259">
    <property type="entry name" value="Raco-like_middle_sf"/>
</dbReference>
<accession>G7WBL6</accession>
<reference evidence="2 3" key="2">
    <citation type="journal article" date="2012" name="J. Bacteriol.">
        <title>Complete genome sequences of Desulfosporosinus orientis DSM765T, Desulfosporosinus youngiae DSM17734T, Desulfosporosinus meridiei DSM13257T, and Desulfosporosinus acidiphilus DSM22704T.</title>
        <authorList>
            <person name="Pester M."/>
            <person name="Brambilla E."/>
            <person name="Alazard D."/>
            <person name="Rattei T."/>
            <person name="Weinmaier T."/>
            <person name="Han J."/>
            <person name="Lucas S."/>
            <person name="Lapidus A."/>
            <person name="Cheng J.F."/>
            <person name="Goodwin L."/>
            <person name="Pitluck S."/>
            <person name="Peters L."/>
            <person name="Ovchinnikova G."/>
            <person name="Teshima H."/>
            <person name="Detter J.C."/>
            <person name="Han C.S."/>
            <person name="Tapia R."/>
            <person name="Land M.L."/>
            <person name="Hauser L."/>
            <person name="Kyrpides N.C."/>
            <person name="Ivanova N.N."/>
            <person name="Pagani I."/>
            <person name="Huntmann M."/>
            <person name="Wei C.L."/>
            <person name="Davenport K.W."/>
            <person name="Daligault H."/>
            <person name="Chain P.S."/>
            <person name="Chen A."/>
            <person name="Mavromatis K."/>
            <person name="Markowitz V."/>
            <person name="Szeto E."/>
            <person name="Mikhailova N."/>
            <person name="Pati A."/>
            <person name="Wagner M."/>
            <person name="Woyke T."/>
            <person name="Ollivier B."/>
            <person name="Klenk H.P."/>
            <person name="Spring S."/>
            <person name="Loy A."/>
        </authorList>
    </citation>
    <scope>NUCLEOTIDE SEQUENCE [LARGE SCALE GENOMIC DNA]</scope>
    <source>
        <strain evidence="3">ATCC 19365 / DSM 765 / NCIMB 8382 / VKM B-1628</strain>
    </source>
</reference>
<dbReference type="AlphaFoldDB" id="G7WBL6"/>
<dbReference type="Pfam" id="PF17651">
    <property type="entry name" value="Raco_middle"/>
    <property type="match status" value="1"/>
</dbReference>
<dbReference type="InterPro" id="IPR036010">
    <property type="entry name" value="2Fe-2S_ferredoxin-like_sf"/>
</dbReference>
<dbReference type="InterPro" id="IPR001041">
    <property type="entry name" value="2Fe-2S_ferredoxin-type"/>
</dbReference>
<dbReference type="InterPro" id="IPR041414">
    <property type="entry name" value="Raco-like_middle"/>
</dbReference>
<dbReference type="PANTHER" id="PTHR42895:SF2">
    <property type="entry name" value="IRON-SULFUR CLUSTER PROTEIN"/>
    <property type="match status" value="1"/>
</dbReference>
<dbReference type="EMBL" id="CP003108">
    <property type="protein sequence ID" value="AET68774.1"/>
    <property type="molecule type" value="Genomic_DNA"/>
</dbReference>
<dbReference type="Gene3D" id="3.10.20.880">
    <property type="match status" value="1"/>
</dbReference>
<dbReference type="SUPFAM" id="SSF54292">
    <property type="entry name" value="2Fe-2S ferredoxin-like"/>
    <property type="match status" value="1"/>
</dbReference>
<evidence type="ECO:0000313" key="3">
    <source>
        <dbReference type="Proteomes" id="UP000006346"/>
    </source>
</evidence>
<protein>
    <submittedName>
        <fullName evidence="2">Putative metal-binding protein</fullName>
    </submittedName>
</protein>
<feature type="domain" description="2Fe-2S ferredoxin-type" evidence="1">
    <location>
        <begin position="12"/>
        <end position="101"/>
    </location>
</feature>
<proteinExistence type="predicted"/>
<gene>
    <name evidence="2" type="ordered locus">Desor_3271</name>
</gene>
<dbReference type="Pfam" id="PF00111">
    <property type="entry name" value="Fer2"/>
    <property type="match status" value="1"/>
</dbReference>
<dbReference type="CDD" id="cd00207">
    <property type="entry name" value="fer2"/>
    <property type="match status" value="1"/>
</dbReference>
<dbReference type="PANTHER" id="PTHR42895">
    <property type="entry name" value="IRON-SULFUR CLUSTER-BINDING PROTEIN-RELATED"/>
    <property type="match status" value="1"/>
</dbReference>
<keyword evidence="3" id="KW-1185">Reference proteome</keyword>
<dbReference type="InterPro" id="IPR027980">
    <property type="entry name" value="RACo_C"/>
</dbReference>
<dbReference type="Gene3D" id="3.30.420.480">
    <property type="entry name" value="Domain of unknown function (DUF4445)"/>
    <property type="match status" value="1"/>
</dbReference>
<evidence type="ECO:0000313" key="2">
    <source>
        <dbReference type="EMBL" id="AET68774.1"/>
    </source>
</evidence>
<dbReference type="GO" id="GO:0051536">
    <property type="term" value="F:iron-sulfur cluster binding"/>
    <property type="evidence" value="ECO:0007669"/>
    <property type="project" value="InterPro"/>
</dbReference>
<dbReference type="eggNOG" id="COG2871">
    <property type="taxonomic scope" value="Bacteria"/>
</dbReference>
<dbReference type="InterPro" id="IPR012675">
    <property type="entry name" value="Beta-grasp_dom_sf"/>
</dbReference>
<dbReference type="Gene3D" id="3.10.20.30">
    <property type="match status" value="1"/>
</dbReference>
<dbReference type="PROSITE" id="PS51085">
    <property type="entry name" value="2FE2S_FER_2"/>
    <property type="match status" value="1"/>
</dbReference>